<feature type="transmembrane region" description="Helical" evidence="1">
    <location>
        <begin position="43"/>
        <end position="61"/>
    </location>
</feature>
<accession>A0A016UWS0</accession>
<gene>
    <name evidence="2" type="primary">Acey_s0024.g1081</name>
    <name evidence="2" type="ORF">Y032_0024g1081</name>
</gene>
<keyword evidence="1" id="KW-1133">Transmembrane helix</keyword>
<evidence type="ECO:0000256" key="1">
    <source>
        <dbReference type="SAM" id="Phobius"/>
    </source>
</evidence>
<keyword evidence="1" id="KW-0472">Membrane</keyword>
<evidence type="ECO:0000313" key="3">
    <source>
        <dbReference type="Proteomes" id="UP000024635"/>
    </source>
</evidence>
<comment type="caution">
    <text evidence="2">The sequence shown here is derived from an EMBL/GenBank/DDBJ whole genome shotgun (WGS) entry which is preliminary data.</text>
</comment>
<sequence length="68" mass="7824">MNPKDWSAGRHRTIAVIADRVTDALSKLSDYTTRRKFQLWSSFLFEAYMTLAALHGVVWPWKVVVPST</sequence>
<dbReference type="EMBL" id="JARK01001360">
    <property type="protein sequence ID" value="EYC19441.1"/>
    <property type="molecule type" value="Genomic_DNA"/>
</dbReference>
<keyword evidence="3" id="KW-1185">Reference proteome</keyword>
<dbReference type="Proteomes" id="UP000024635">
    <property type="component" value="Unassembled WGS sequence"/>
</dbReference>
<name>A0A016UWS0_9BILA</name>
<organism evidence="2 3">
    <name type="scientific">Ancylostoma ceylanicum</name>
    <dbReference type="NCBI Taxonomy" id="53326"/>
    <lineage>
        <taxon>Eukaryota</taxon>
        <taxon>Metazoa</taxon>
        <taxon>Ecdysozoa</taxon>
        <taxon>Nematoda</taxon>
        <taxon>Chromadorea</taxon>
        <taxon>Rhabditida</taxon>
        <taxon>Rhabditina</taxon>
        <taxon>Rhabditomorpha</taxon>
        <taxon>Strongyloidea</taxon>
        <taxon>Ancylostomatidae</taxon>
        <taxon>Ancylostomatinae</taxon>
        <taxon>Ancylostoma</taxon>
    </lineage>
</organism>
<reference evidence="3" key="1">
    <citation type="journal article" date="2015" name="Nat. Genet.">
        <title>The genome and transcriptome of the zoonotic hookworm Ancylostoma ceylanicum identify infection-specific gene families.</title>
        <authorList>
            <person name="Schwarz E.M."/>
            <person name="Hu Y."/>
            <person name="Antoshechkin I."/>
            <person name="Miller M.M."/>
            <person name="Sternberg P.W."/>
            <person name="Aroian R.V."/>
        </authorList>
    </citation>
    <scope>NUCLEOTIDE SEQUENCE</scope>
    <source>
        <strain evidence="3">HY135</strain>
    </source>
</reference>
<dbReference type="AlphaFoldDB" id="A0A016UWS0"/>
<protein>
    <submittedName>
        <fullName evidence="2">Uncharacterized protein</fullName>
    </submittedName>
</protein>
<proteinExistence type="predicted"/>
<evidence type="ECO:0000313" key="2">
    <source>
        <dbReference type="EMBL" id="EYC19441.1"/>
    </source>
</evidence>
<keyword evidence="1" id="KW-0812">Transmembrane</keyword>